<evidence type="ECO:0000313" key="2">
    <source>
        <dbReference type="Proteomes" id="UP000234681"/>
    </source>
</evidence>
<dbReference type="AlphaFoldDB" id="A6INY5"/>
<name>A6INY5_RAT</name>
<evidence type="ECO:0000313" key="1">
    <source>
        <dbReference type="EMBL" id="EDL99075.1"/>
    </source>
</evidence>
<sequence length="73" mass="8543">MGSGALFWPAGRILSHSKQIFKKRNQKKDKKKILKAPFLYFGFIFVYYHKKKILVLPTSKNFWNQLLNIALSG</sequence>
<protein>
    <submittedName>
        <fullName evidence="1">RCG22330</fullName>
    </submittedName>
</protein>
<gene>
    <name evidence="1" type="ORF">rCG_22330</name>
</gene>
<reference evidence="1 2" key="1">
    <citation type="submission" date="2005-09" db="EMBL/GenBank/DDBJ databases">
        <authorList>
            <person name="Mural R.J."/>
            <person name="Li P.W."/>
            <person name="Adams M.D."/>
            <person name="Amanatides P.G."/>
            <person name="Baden-Tillson H."/>
            <person name="Barnstead M."/>
            <person name="Chin S.H."/>
            <person name="Dew I."/>
            <person name="Evans C.A."/>
            <person name="Ferriera S."/>
            <person name="Flanigan M."/>
            <person name="Fosler C."/>
            <person name="Glodek A."/>
            <person name="Gu Z."/>
            <person name="Holt R.A."/>
            <person name="Jennings D."/>
            <person name="Kraft C.L."/>
            <person name="Lu F."/>
            <person name="Nguyen T."/>
            <person name="Nusskern D.R."/>
            <person name="Pfannkoch C.M."/>
            <person name="Sitter C."/>
            <person name="Sutton G.G."/>
            <person name="Venter J.C."/>
            <person name="Wang Z."/>
            <person name="Woodage T."/>
            <person name="Zheng X.H."/>
            <person name="Zhong F."/>
        </authorList>
    </citation>
    <scope>NUCLEOTIDE SEQUENCE [LARGE SCALE GENOMIC DNA]</scope>
    <source>
        <strain>BN</strain>
        <strain evidence="2">Sprague-Dawley</strain>
    </source>
</reference>
<dbReference type="EMBL" id="CH473965">
    <property type="protein sequence ID" value="EDL99075.1"/>
    <property type="molecule type" value="Genomic_DNA"/>
</dbReference>
<proteinExistence type="predicted"/>
<accession>A6INY5</accession>
<dbReference type="Proteomes" id="UP000234681">
    <property type="component" value="Chromosome 9"/>
</dbReference>
<feature type="non-terminal residue" evidence="1">
    <location>
        <position position="73"/>
    </location>
</feature>
<organism evidence="1 2">
    <name type="scientific">Rattus norvegicus</name>
    <name type="common">Rat</name>
    <dbReference type="NCBI Taxonomy" id="10116"/>
    <lineage>
        <taxon>Eukaryota</taxon>
        <taxon>Metazoa</taxon>
        <taxon>Chordata</taxon>
        <taxon>Craniata</taxon>
        <taxon>Vertebrata</taxon>
        <taxon>Euteleostomi</taxon>
        <taxon>Mammalia</taxon>
        <taxon>Eutheria</taxon>
        <taxon>Euarchontoglires</taxon>
        <taxon>Glires</taxon>
        <taxon>Rodentia</taxon>
        <taxon>Myomorpha</taxon>
        <taxon>Muroidea</taxon>
        <taxon>Muridae</taxon>
        <taxon>Murinae</taxon>
        <taxon>Rattus</taxon>
    </lineage>
</organism>